<dbReference type="OrthoDB" id="120811at2759"/>
<dbReference type="EMBL" id="KI669630">
    <property type="protein sequence ID" value="ETN01023.1"/>
    <property type="molecule type" value="Genomic_DNA"/>
</dbReference>
<gene>
    <name evidence="1" type="ORF">PPTG_17469</name>
</gene>
<sequence length="212" mass="24167">MRDLELLTRSLSSNASRRKSVEINIKQQAIEWIATEGGGVFSRAEAHFRQRGWRITVSCFRQWWRDREQTMAEHGARRRIVGGGRQPLLGAVQDALVDLIYEAVPKKSTKKTPSDSWRQIPGSTTSCPGTIYRFEEHKPQMNRERIILMDETEVYCEDARAYTVDDVGARHVVVRSTGFASLRITVMAVTATGQYVVWDSMSAHIGIRVKQR</sequence>
<dbReference type="RefSeq" id="XP_008913578.1">
    <property type="nucleotide sequence ID" value="XM_008915330.1"/>
</dbReference>
<organism evidence="1 2">
    <name type="scientific">Phytophthora nicotianae (strain INRA-310)</name>
    <name type="common">Phytophthora parasitica</name>
    <dbReference type="NCBI Taxonomy" id="761204"/>
    <lineage>
        <taxon>Eukaryota</taxon>
        <taxon>Sar</taxon>
        <taxon>Stramenopiles</taxon>
        <taxon>Oomycota</taxon>
        <taxon>Peronosporomycetes</taxon>
        <taxon>Peronosporales</taxon>
        <taxon>Peronosporaceae</taxon>
        <taxon>Phytophthora</taxon>
    </lineage>
</organism>
<accession>W2PJ35</accession>
<protein>
    <submittedName>
        <fullName evidence="1">Uncharacterized protein</fullName>
    </submittedName>
</protein>
<evidence type="ECO:0000313" key="1">
    <source>
        <dbReference type="EMBL" id="ETN01023.1"/>
    </source>
</evidence>
<dbReference type="VEuPathDB" id="FungiDB:PPTG_17469"/>
<dbReference type="GeneID" id="20186463"/>
<evidence type="ECO:0000313" key="2">
    <source>
        <dbReference type="Proteomes" id="UP000018817"/>
    </source>
</evidence>
<dbReference type="Proteomes" id="UP000018817">
    <property type="component" value="Unassembled WGS sequence"/>
</dbReference>
<reference evidence="2" key="1">
    <citation type="submission" date="2011-12" db="EMBL/GenBank/DDBJ databases">
        <authorList>
            <consortium name="The Broad Institute Genome Sequencing Platform"/>
            <person name="Russ C."/>
            <person name="Tyler B."/>
            <person name="Panabieres F."/>
            <person name="Shan W."/>
            <person name="Tripathy S."/>
            <person name="Grunwald N."/>
            <person name="Machado M."/>
            <person name="Young S.K."/>
            <person name="Zeng Q."/>
            <person name="Gargeya S."/>
            <person name="Fitzgerald M."/>
            <person name="Haas B."/>
            <person name="Abouelleil A."/>
            <person name="Alvarado L."/>
            <person name="Arachchi H.M."/>
            <person name="Berlin A."/>
            <person name="Chapman S.B."/>
            <person name="Gearin G."/>
            <person name="Goldberg J."/>
            <person name="Griggs A."/>
            <person name="Gujja S."/>
            <person name="Hansen M."/>
            <person name="Heiman D."/>
            <person name="Howarth C."/>
            <person name="Larimer J."/>
            <person name="Lui A."/>
            <person name="MacDonald P.J.P."/>
            <person name="McCowen C."/>
            <person name="Montmayeur A."/>
            <person name="Murphy C."/>
            <person name="Neiman D."/>
            <person name="Pearson M."/>
            <person name="Priest M."/>
            <person name="Roberts A."/>
            <person name="Saif S."/>
            <person name="Shea T."/>
            <person name="Sisk P."/>
            <person name="Stolte C."/>
            <person name="Sykes S."/>
            <person name="Wortman J."/>
            <person name="Nusbaum C."/>
            <person name="Birren B."/>
        </authorList>
    </citation>
    <scope>NUCLEOTIDE SEQUENCE [LARGE SCALE GENOMIC DNA]</scope>
    <source>
        <strain evidence="2">INRA-310</strain>
    </source>
</reference>
<dbReference type="AlphaFoldDB" id="W2PJ35"/>
<name>W2PJ35_PHYN3</name>
<reference evidence="1 2" key="2">
    <citation type="submission" date="2013-11" db="EMBL/GenBank/DDBJ databases">
        <title>The Genome Sequence of Phytophthora parasitica INRA-310.</title>
        <authorList>
            <consortium name="The Broad Institute Genomics Platform"/>
            <person name="Russ C."/>
            <person name="Tyler B."/>
            <person name="Panabieres F."/>
            <person name="Shan W."/>
            <person name="Tripathy S."/>
            <person name="Grunwald N."/>
            <person name="Machado M."/>
            <person name="Johnson C.S."/>
            <person name="Arredondo F."/>
            <person name="Hong C."/>
            <person name="Coffey M."/>
            <person name="Young S.K."/>
            <person name="Zeng Q."/>
            <person name="Gargeya S."/>
            <person name="Fitzgerald M."/>
            <person name="Abouelleil A."/>
            <person name="Alvarado L."/>
            <person name="Chapman S.B."/>
            <person name="Gainer-Dewar J."/>
            <person name="Goldberg J."/>
            <person name="Griggs A."/>
            <person name="Gujja S."/>
            <person name="Hansen M."/>
            <person name="Howarth C."/>
            <person name="Imamovic A."/>
            <person name="Ireland A."/>
            <person name="Larimer J."/>
            <person name="McCowan C."/>
            <person name="Murphy C."/>
            <person name="Pearson M."/>
            <person name="Poon T.W."/>
            <person name="Priest M."/>
            <person name="Roberts A."/>
            <person name="Saif S."/>
            <person name="Shea T."/>
            <person name="Sykes S."/>
            <person name="Wortman J."/>
            <person name="Nusbaum C."/>
            <person name="Birren B."/>
        </authorList>
    </citation>
    <scope>NUCLEOTIDE SEQUENCE [LARGE SCALE GENOMIC DNA]</scope>
    <source>
        <strain evidence="1 2">INRA-310</strain>
    </source>
</reference>
<proteinExistence type="predicted"/>